<dbReference type="PANTHER" id="PTHR34236">
    <property type="entry name" value="DIMETHYL SULFOXIDE REDUCTASE TRANSCRIPTIONAL ACTIVATOR"/>
    <property type="match status" value="1"/>
</dbReference>
<proteinExistence type="predicted"/>
<evidence type="ECO:0000313" key="4">
    <source>
        <dbReference type="EMBL" id="TYL37484.1"/>
    </source>
</evidence>
<dbReference type="EMBL" id="PHNJ01000009">
    <property type="protein sequence ID" value="TYL37484.1"/>
    <property type="molecule type" value="Genomic_DNA"/>
</dbReference>
<dbReference type="Gene3D" id="1.10.10.10">
    <property type="entry name" value="Winged helix-like DNA-binding domain superfamily/Winged helix DNA-binding domain"/>
    <property type="match status" value="1"/>
</dbReference>
<dbReference type="Proteomes" id="UP000766904">
    <property type="component" value="Unassembled WGS sequence"/>
</dbReference>
<protein>
    <submittedName>
        <fullName evidence="4">Transcriptional regulator</fullName>
    </submittedName>
</protein>
<keyword evidence="2" id="KW-0804">Transcription</keyword>
<keyword evidence="1" id="KW-0805">Transcription regulation</keyword>
<evidence type="ECO:0000313" key="5">
    <source>
        <dbReference type="Proteomes" id="UP000766904"/>
    </source>
</evidence>
<sequence length="251" mass="28614">MNSDPDSSALEGHVPRGARLTLEVWHPDCWTLEMTEKTDAGLIAHTVYNAADGKVKGHFTVYGDSFESIDALIEATRESELTSSVAEMQRRYEFEHRGPTPGNTTKELFVEYDPRNTISDGLVSQGFLQDAPVRIRDGLEYWSVFVDETDRDTLNERLDAIRTEYDAEVSVTKIYSHESRSADIPRRVDTLSERQREIYELACEHDYYAWPREITTRELADEAGLAKTTLLEHLRKAEAKLLNPNDDVESL</sequence>
<dbReference type="RefSeq" id="WP_148859010.1">
    <property type="nucleotide sequence ID" value="NZ_PHNJ01000009.1"/>
</dbReference>
<keyword evidence="5" id="KW-1185">Reference proteome</keyword>
<evidence type="ECO:0000256" key="1">
    <source>
        <dbReference type="ARBA" id="ARBA00023015"/>
    </source>
</evidence>
<dbReference type="Pfam" id="PF04967">
    <property type="entry name" value="HTH_10"/>
    <property type="match status" value="1"/>
</dbReference>
<dbReference type="PANTHER" id="PTHR34236:SF1">
    <property type="entry name" value="DIMETHYL SULFOXIDE REDUCTASE TRANSCRIPTIONAL ACTIVATOR"/>
    <property type="match status" value="1"/>
</dbReference>
<dbReference type="InterPro" id="IPR007050">
    <property type="entry name" value="HTH_bacterioopsin"/>
</dbReference>
<accession>A0A8J8Q4B8</accession>
<feature type="domain" description="HTH bat-type" evidence="3">
    <location>
        <begin position="191"/>
        <end position="242"/>
    </location>
</feature>
<evidence type="ECO:0000259" key="3">
    <source>
        <dbReference type="Pfam" id="PF04967"/>
    </source>
</evidence>
<name>A0A8J8Q4B8_9EURY</name>
<gene>
    <name evidence="4" type="ORF">CV102_16035</name>
</gene>
<comment type="caution">
    <text evidence="4">The sequence shown here is derived from an EMBL/GenBank/DDBJ whole genome shotgun (WGS) entry which is preliminary data.</text>
</comment>
<organism evidence="4 5">
    <name type="scientific">Natronococcus pandeyae</name>
    <dbReference type="NCBI Taxonomy" id="2055836"/>
    <lineage>
        <taxon>Archaea</taxon>
        <taxon>Methanobacteriati</taxon>
        <taxon>Methanobacteriota</taxon>
        <taxon>Stenosarchaea group</taxon>
        <taxon>Halobacteria</taxon>
        <taxon>Halobacteriales</taxon>
        <taxon>Natrialbaceae</taxon>
        <taxon>Natronococcus</taxon>
    </lineage>
</organism>
<dbReference type="AlphaFoldDB" id="A0A8J8Q4B8"/>
<dbReference type="InterPro" id="IPR036388">
    <property type="entry name" value="WH-like_DNA-bd_sf"/>
</dbReference>
<dbReference type="OrthoDB" id="194721at2157"/>
<reference evidence="4" key="1">
    <citation type="submission" date="2017-11" db="EMBL/GenBank/DDBJ databases">
        <authorList>
            <person name="Kajale S.C."/>
            <person name="Sharma A."/>
        </authorList>
    </citation>
    <scope>NUCLEOTIDE SEQUENCE</scope>
    <source>
        <strain evidence="4">LS1_42</strain>
    </source>
</reference>
<evidence type="ECO:0000256" key="2">
    <source>
        <dbReference type="ARBA" id="ARBA00023163"/>
    </source>
</evidence>